<sequence>MVADSIMCILLSIESNISSARSQFPFFVNSCVLSNESLVLSVPCQHNHHHETSADVSETCQHSTEVSLCTHAKSHNDNMVVSILSNVFESAVLETEPLPVRVVLITFLQLFLLSLNRT</sequence>
<name>A0A0H5QKP9_9EUKA</name>
<reference evidence="1" key="1">
    <citation type="submission" date="2015-04" db="EMBL/GenBank/DDBJ databases">
        <title>The genome sequence of the plant pathogenic Rhizarian Plasmodiophora brassicae reveals insights in its biotrophic life cycle and the origin of chitin synthesis.</title>
        <authorList>
            <person name="Schwelm A."/>
            <person name="Fogelqvist J."/>
            <person name="Knaust A."/>
            <person name="Julke S."/>
            <person name="Lilja T."/>
            <person name="Dhandapani V."/>
            <person name="Bonilla-Rosso G."/>
            <person name="Karlsson M."/>
            <person name="Shevchenko A."/>
            <person name="Choi S.R."/>
            <person name="Kim H.G."/>
            <person name="Park J.Y."/>
            <person name="Lim Y.P."/>
            <person name="Ludwig-Muller J."/>
            <person name="Dixelius C."/>
        </authorList>
    </citation>
    <scope>NUCLEOTIDE SEQUENCE</scope>
    <source>
        <tissue evidence="1">Potato root galls</tissue>
    </source>
</reference>
<dbReference type="EMBL" id="HACM01002273">
    <property type="protein sequence ID" value="CRZ02715.1"/>
    <property type="molecule type" value="Transcribed_RNA"/>
</dbReference>
<evidence type="ECO:0000313" key="1">
    <source>
        <dbReference type="EMBL" id="CRZ02715.1"/>
    </source>
</evidence>
<dbReference type="AlphaFoldDB" id="A0A0H5QKP9"/>
<organism evidence="1">
    <name type="scientific">Spongospora subterranea</name>
    <dbReference type="NCBI Taxonomy" id="70186"/>
    <lineage>
        <taxon>Eukaryota</taxon>
        <taxon>Sar</taxon>
        <taxon>Rhizaria</taxon>
        <taxon>Endomyxa</taxon>
        <taxon>Phytomyxea</taxon>
        <taxon>Plasmodiophorida</taxon>
        <taxon>Plasmodiophoridae</taxon>
        <taxon>Spongospora</taxon>
    </lineage>
</organism>
<proteinExistence type="predicted"/>
<protein>
    <submittedName>
        <fullName evidence="1">Uncharacterized protein</fullName>
    </submittedName>
</protein>
<accession>A0A0H5QKP9</accession>